<keyword evidence="4" id="KW-1185">Reference proteome</keyword>
<proteinExistence type="predicted"/>
<reference evidence="3 4" key="1">
    <citation type="submission" date="2022-03" db="EMBL/GenBank/DDBJ databases">
        <authorList>
            <person name="Brunel B."/>
        </authorList>
    </citation>
    <scope>NUCLEOTIDE SEQUENCE [LARGE SCALE GENOMIC DNA]</scope>
    <source>
        <strain evidence="3">STM5069sample</strain>
    </source>
</reference>
<feature type="chain" id="PRO_5046964982" description="Secreted protein" evidence="2">
    <location>
        <begin position="24"/>
        <end position="79"/>
    </location>
</feature>
<comment type="caution">
    <text evidence="3">The sequence shown here is derived from an EMBL/GenBank/DDBJ whole genome shotgun (WGS) entry which is preliminary data.</text>
</comment>
<name>A0ABN8K9B6_9HYPH</name>
<gene>
    <name evidence="3" type="ORF">MES5069_460028</name>
</gene>
<dbReference type="Proteomes" id="UP001153050">
    <property type="component" value="Unassembled WGS sequence"/>
</dbReference>
<evidence type="ECO:0000313" key="4">
    <source>
        <dbReference type="Proteomes" id="UP001153050"/>
    </source>
</evidence>
<evidence type="ECO:0000313" key="3">
    <source>
        <dbReference type="EMBL" id="CAH2405223.1"/>
    </source>
</evidence>
<evidence type="ECO:0008006" key="5">
    <source>
        <dbReference type="Google" id="ProtNLM"/>
    </source>
</evidence>
<feature type="signal peptide" evidence="2">
    <location>
        <begin position="1"/>
        <end position="23"/>
    </location>
</feature>
<keyword evidence="2" id="KW-0732">Signal</keyword>
<protein>
    <recommendedName>
        <fullName evidence="5">Secreted protein</fullName>
    </recommendedName>
</protein>
<accession>A0ABN8K9B6</accession>
<organism evidence="3 4">
    <name type="scientific">Mesorhizobium escarrei</name>
    <dbReference type="NCBI Taxonomy" id="666018"/>
    <lineage>
        <taxon>Bacteria</taxon>
        <taxon>Pseudomonadati</taxon>
        <taxon>Pseudomonadota</taxon>
        <taxon>Alphaproteobacteria</taxon>
        <taxon>Hyphomicrobiales</taxon>
        <taxon>Phyllobacteriaceae</taxon>
        <taxon>Mesorhizobium</taxon>
    </lineage>
</organism>
<sequence length="79" mass="8350">MKLLGIALLCTGMIRVAMPAVRAEDELVPPNHVEAPEPAVHCEGQNCLPPADNPVDECKGQDCTPAPPVDPGPQIEQVD</sequence>
<feature type="region of interest" description="Disordered" evidence="1">
    <location>
        <begin position="58"/>
        <end position="79"/>
    </location>
</feature>
<evidence type="ECO:0000256" key="2">
    <source>
        <dbReference type="SAM" id="SignalP"/>
    </source>
</evidence>
<evidence type="ECO:0000256" key="1">
    <source>
        <dbReference type="SAM" id="MobiDB-lite"/>
    </source>
</evidence>
<dbReference type="EMBL" id="CAKXZT010000142">
    <property type="protein sequence ID" value="CAH2405223.1"/>
    <property type="molecule type" value="Genomic_DNA"/>
</dbReference>